<dbReference type="Proteomes" id="UP001595645">
    <property type="component" value="Unassembled WGS sequence"/>
</dbReference>
<name>A0ABV7NS14_9PSEU</name>
<accession>A0ABV7NS14</accession>
<evidence type="ECO:0000313" key="2">
    <source>
        <dbReference type="Proteomes" id="UP001595645"/>
    </source>
</evidence>
<sequence>MNPAELVGLWSSEPYEYGSMELTELALLADGRGWSLFENSGGAYEIERLTWNAPEPGRLELHTHLYVSAEFGEKQVEVEQQSPLDGRQNVAYTLTEDTTVLEPVGFVALHLSERVVVRSRFGLTRREVTVADDRTHAVLPYDWKCVISGPLAEPADR</sequence>
<reference evidence="2" key="1">
    <citation type="journal article" date="2019" name="Int. J. Syst. Evol. Microbiol.">
        <title>The Global Catalogue of Microorganisms (GCM) 10K type strain sequencing project: providing services to taxonomists for standard genome sequencing and annotation.</title>
        <authorList>
            <consortium name="The Broad Institute Genomics Platform"/>
            <consortium name="The Broad Institute Genome Sequencing Center for Infectious Disease"/>
            <person name="Wu L."/>
            <person name="Ma J."/>
        </authorList>
    </citation>
    <scope>NUCLEOTIDE SEQUENCE [LARGE SCALE GENOMIC DNA]</scope>
    <source>
        <strain evidence="2">CGMCC 4.7676</strain>
    </source>
</reference>
<gene>
    <name evidence="1" type="ORF">ACFOSH_03700</name>
</gene>
<protein>
    <recommendedName>
        <fullName evidence="3">THAP4-like heme-binding beta-barrel domain-containing protein</fullName>
    </recommendedName>
</protein>
<evidence type="ECO:0008006" key="3">
    <source>
        <dbReference type="Google" id="ProtNLM"/>
    </source>
</evidence>
<dbReference type="RefSeq" id="WP_378237198.1">
    <property type="nucleotide sequence ID" value="NZ_JBHRWK010000007.1"/>
</dbReference>
<keyword evidence="2" id="KW-1185">Reference proteome</keyword>
<dbReference type="EMBL" id="JBHRWK010000007">
    <property type="protein sequence ID" value="MFC3448529.1"/>
    <property type="molecule type" value="Genomic_DNA"/>
</dbReference>
<comment type="caution">
    <text evidence="1">The sequence shown here is derived from an EMBL/GenBank/DDBJ whole genome shotgun (WGS) entry which is preliminary data.</text>
</comment>
<evidence type="ECO:0000313" key="1">
    <source>
        <dbReference type="EMBL" id="MFC3448529.1"/>
    </source>
</evidence>
<proteinExistence type="predicted"/>
<organism evidence="1 2">
    <name type="scientific">Amycolatopsis speibonae</name>
    <dbReference type="NCBI Taxonomy" id="1450224"/>
    <lineage>
        <taxon>Bacteria</taxon>
        <taxon>Bacillati</taxon>
        <taxon>Actinomycetota</taxon>
        <taxon>Actinomycetes</taxon>
        <taxon>Pseudonocardiales</taxon>
        <taxon>Pseudonocardiaceae</taxon>
        <taxon>Amycolatopsis</taxon>
    </lineage>
</organism>